<dbReference type="EMBL" id="JAVDWQ010000014">
    <property type="protein sequence ID" value="MDR7211671.1"/>
    <property type="molecule type" value="Genomic_DNA"/>
</dbReference>
<feature type="transmembrane region" description="Helical" evidence="1">
    <location>
        <begin position="39"/>
        <end position="68"/>
    </location>
</feature>
<dbReference type="GO" id="GO:0016301">
    <property type="term" value="F:kinase activity"/>
    <property type="evidence" value="ECO:0007669"/>
    <property type="project" value="UniProtKB-KW"/>
</dbReference>
<evidence type="ECO:0000313" key="2">
    <source>
        <dbReference type="EMBL" id="MDR7211671.1"/>
    </source>
</evidence>
<protein>
    <submittedName>
        <fullName evidence="2">Signal transduction histidine kinase</fullName>
    </submittedName>
</protein>
<keyword evidence="1" id="KW-1133">Transmembrane helix</keyword>
<accession>A0ABU1YBP6</accession>
<keyword evidence="3" id="KW-1185">Reference proteome</keyword>
<proteinExistence type="predicted"/>
<sequence>MFKVLLKYYLVILVATYILSLVVISFWNLTNMSSTRYIYIALLMTIIGGLYYNSMLAFLSLSIFLNVIQDIRQNYLYRLASFISLSLLIIVILFFYDISFIIIYPITYFLVQLYIWKKYDLRIRNAD</sequence>
<dbReference type="Proteomes" id="UP001269081">
    <property type="component" value="Unassembled WGS sequence"/>
</dbReference>
<name>A0ABU1YBP6_9FLAO</name>
<feature type="transmembrane region" description="Helical" evidence="1">
    <location>
        <begin position="7"/>
        <end position="27"/>
    </location>
</feature>
<evidence type="ECO:0000313" key="3">
    <source>
        <dbReference type="Proteomes" id="UP001269081"/>
    </source>
</evidence>
<feature type="transmembrane region" description="Helical" evidence="1">
    <location>
        <begin position="75"/>
        <end position="94"/>
    </location>
</feature>
<keyword evidence="2" id="KW-0808">Transferase</keyword>
<evidence type="ECO:0000256" key="1">
    <source>
        <dbReference type="SAM" id="Phobius"/>
    </source>
</evidence>
<keyword evidence="1" id="KW-0812">Transmembrane</keyword>
<keyword evidence="1" id="KW-0472">Membrane</keyword>
<gene>
    <name evidence="2" type="ORF">J2W48_003628</name>
</gene>
<feature type="transmembrane region" description="Helical" evidence="1">
    <location>
        <begin position="100"/>
        <end position="116"/>
    </location>
</feature>
<comment type="caution">
    <text evidence="2">The sequence shown here is derived from an EMBL/GenBank/DDBJ whole genome shotgun (WGS) entry which is preliminary data.</text>
</comment>
<reference evidence="2 3" key="1">
    <citation type="submission" date="2023-07" db="EMBL/GenBank/DDBJ databases">
        <title>Sorghum-associated microbial communities from plants grown in Nebraska, USA.</title>
        <authorList>
            <person name="Schachtman D."/>
        </authorList>
    </citation>
    <scope>NUCLEOTIDE SEQUENCE [LARGE SCALE GENOMIC DNA]</scope>
    <source>
        <strain evidence="2 3">4129</strain>
    </source>
</reference>
<organism evidence="2 3">
    <name type="scientific">Flavobacterium piscis</name>
    <dbReference type="NCBI Taxonomy" id="1114874"/>
    <lineage>
        <taxon>Bacteria</taxon>
        <taxon>Pseudomonadati</taxon>
        <taxon>Bacteroidota</taxon>
        <taxon>Flavobacteriia</taxon>
        <taxon>Flavobacteriales</taxon>
        <taxon>Flavobacteriaceae</taxon>
        <taxon>Flavobacterium</taxon>
    </lineage>
</organism>
<keyword evidence="2" id="KW-0418">Kinase</keyword>